<dbReference type="PROSITE" id="PS51257">
    <property type="entry name" value="PROKAR_LIPOPROTEIN"/>
    <property type="match status" value="1"/>
</dbReference>
<dbReference type="EMBL" id="CP001867">
    <property type="protein sequence ID" value="ADB75673.1"/>
    <property type="molecule type" value="Genomic_DNA"/>
</dbReference>
<dbReference type="AlphaFoldDB" id="D2S8U2"/>
<name>D2S8U2_GEOOG</name>
<reference evidence="3" key="2">
    <citation type="submission" date="2010-01" db="EMBL/GenBank/DDBJ databases">
        <title>The complete genome of Geodermatophilus obscurus DSM 43160.</title>
        <authorList>
            <consortium name="US DOE Joint Genome Institute (JGI-PGF)"/>
            <person name="Lucas S."/>
            <person name="Copeland A."/>
            <person name="Lapidus A."/>
            <person name="Glavina del Rio T."/>
            <person name="Dalin E."/>
            <person name="Tice H."/>
            <person name="Bruce D."/>
            <person name="Goodwin L."/>
            <person name="Pitluck S."/>
            <person name="Kyrpides N."/>
            <person name="Mavromatis K."/>
            <person name="Ivanova N."/>
            <person name="Munk A.C."/>
            <person name="Brettin T."/>
            <person name="Detter J.C."/>
            <person name="Han C."/>
            <person name="Larimer F."/>
            <person name="Land M."/>
            <person name="Hauser L."/>
            <person name="Markowitz V."/>
            <person name="Cheng J.-F."/>
            <person name="Hugenholtz P."/>
            <person name="Woyke T."/>
            <person name="Wu D."/>
            <person name="Jando M."/>
            <person name="Schneider S."/>
            <person name="Klenk H.-P."/>
            <person name="Eisen J.A."/>
        </authorList>
    </citation>
    <scope>NUCLEOTIDE SEQUENCE [LARGE SCALE GENOMIC DNA]</scope>
    <source>
        <strain evidence="3">ATCC 25078 / DSM 43160 / JCM 3152 / KCC A-0152 / KCTC 9177 / NBRC 13315 / NRRL B-3577 / G-20</strain>
    </source>
</reference>
<dbReference type="Proteomes" id="UP000001382">
    <property type="component" value="Chromosome"/>
</dbReference>
<evidence type="ECO:0008006" key="4">
    <source>
        <dbReference type="Google" id="ProtNLM"/>
    </source>
</evidence>
<accession>D2S8U2</accession>
<dbReference type="KEGG" id="gob:Gobs_3063"/>
<dbReference type="HOGENOM" id="CLU_1616655_0_0_11"/>
<feature type="chain" id="PRO_5003036646" description="Lipoprotein" evidence="1">
    <location>
        <begin position="31"/>
        <end position="164"/>
    </location>
</feature>
<protein>
    <recommendedName>
        <fullName evidence="4">Lipoprotein</fullName>
    </recommendedName>
</protein>
<dbReference type="STRING" id="526225.Gobs_3063"/>
<dbReference type="eggNOG" id="ENOG5033GGW">
    <property type="taxonomic scope" value="Bacteria"/>
</dbReference>
<evidence type="ECO:0000256" key="1">
    <source>
        <dbReference type="SAM" id="SignalP"/>
    </source>
</evidence>
<evidence type="ECO:0000313" key="3">
    <source>
        <dbReference type="Proteomes" id="UP000001382"/>
    </source>
</evidence>
<dbReference type="RefSeq" id="WP_012949103.1">
    <property type="nucleotide sequence ID" value="NC_013757.1"/>
</dbReference>
<evidence type="ECO:0000313" key="2">
    <source>
        <dbReference type="EMBL" id="ADB75673.1"/>
    </source>
</evidence>
<reference evidence="2 3" key="1">
    <citation type="journal article" date="2010" name="Stand. Genomic Sci.">
        <title>Complete genome sequence of Geodermatophilus obscurus type strain (G-20).</title>
        <authorList>
            <person name="Ivanova N."/>
            <person name="Sikorski J."/>
            <person name="Jando M."/>
            <person name="Munk C."/>
            <person name="Lapidus A."/>
            <person name="Glavina Del Rio T."/>
            <person name="Copeland A."/>
            <person name="Tice H."/>
            <person name="Cheng J.-F."/>
            <person name="Lucas S."/>
            <person name="Chen F."/>
            <person name="Nolan M."/>
            <person name="Bruce D."/>
            <person name="Goodwin L."/>
            <person name="Pitluck S."/>
            <person name="Mavromatis K."/>
            <person name="Mikhailova N."/>
            <person name="Pati A."/>
            <person name="Chen A."/>
            <person name="Palaniappan K."/>
            <person name="Land M."/>
            <person name="Hauser L."/>
            <person name="Chang Y.-J."/>
            <person name="Jeffries C.D."/>
            <person name="Meincke L."/>
            <person name="Brettin T."/>
            <person name="Detter J.C."/>
            <person name="Detter J.C."/>
            <person name="Rohde M."/>
            <person name="Goeker M."/>
            <person name="Bristow J."/>
            <person name="Eisen J.A."/>
            <person name="Markowitz V."/>
            <person name="Hugenholtz P."/>
            <person name="Kyrpides N.C."/>
            <person name="Klenk H.-P."/>
        </authorList>
    </citation>
    <scope>NUCLEOTIDE SEQUENCE [LARGE SCALE GENOMIC DNA]</scope>
    <source>
        <strain evidence="3">ATCC 25078 / DSM 43160 / JCM 3152 / KCC A-0152 / KCTC 9177 / NBRC 13315 / NRRL B-3577 / G-20</strain>
    </source>
</reference>
<feature type="signal peptide" evidence="1">
    <location>
        <begin position="1"/>
        <end position="30"/>
    </location>
</feature>
<organism evidence="2 3">
    <name type="scientific">Geodermatophilus obscurus (strain ATCC 25078 / DSM 43160 / JCM 3152 / CCUG 61914 / KCC A-0152 / KCTC 9177 / NBRC 13315 / NRRL B-3577 / G-20)</name>
    <dbReference type="NCBI Taxonomy" id="526225"/>
    <lineage>
        <taxon>Bacteria</taxon>
        <taxon>Bacillati</taxon>
        <taxon>Actinomycetota</taxon>
        <taxon>Actinomycetes</taxon>
        <taxon>Geodermatophilales</taxon>
        <taxon>Geodermatophilaceae</taxon>
        <taxon>Geodermatophilus</taxon>
    </lineage>
</organism>
<gene>
    <name evidence="2" type="ordered locus">Gobs_3063</name>
</gene>
<proteinExistence type="predicted"/>
<keyword evidence="1" id="KW-0732">Signal</keyword>
<keyword evidence="3" id="KW-1185">Reference proteome</keyword>
<sequence length="164" mass="16421">MTPLLRPLRPAAALLALAAGLTGCSSGGEAETALGAAAAPSSATVAGPAPVLASATTTDDVDTAAGTWSTTWEACFEPLPGEEDLERWEVQTLTSEGTSPQIEQLDDGCIELQVAQGIGTTPGDDPARLAALSDAARLTYQVRGVRADGSVTPWSASVAAGSVG</sequence>